<keyword evidence="2" id="KW-1185">Reference proteome</keyword>
<dbReference type="Proteomes" id="UP001055811">
    <property type="component" value="Linkage Group LG03"/>
</dbReference>
<name>A0ACB9F527_CICIN</name>
<comment type="caution">
    <text evidence="1">The sequence shown here is derived from an EMBL/GenBank/DDBJ whole genome shotgun (WGS) entry which is preliminary data.</text>
</comment>
<accession>A0ACB9F527</accession>
<dbReference type="EMBL" id="CM042011">
    <property type="protein sequence ID" value="KAI3766045.1"/>
    <property type="molecule type" value="Genomic_DNA"/>
</dbReference>
<gene>
    <name evidence="1" type="ORF">L2E82_16093</name>
</gene>
<protein>
    <submittedName>
        <fullName evidence="1">Uncharacterized protein</fullName>
    </submittedName>
</protein>
<evidence type="ECO:0000313" key="2">
    <source>
        <dbReference type="Proteomes" id="UP001055811"/>
    </source>
</evidence>
<reference evidence="1 2" key="2">
    <citation type="journal article" date="2022" name="Mol. Ecol. Resour.">
        <title>The genomes of chicory, endive, great burdock and yacon provide insights into Asteraceae paleo-polyploidization history and plant inulin production.</title>
        <authorList>
            <person name="Fan W."/>
            <person name="Wang S."/>
            <person name="Wang H."/>
            <person name="Wang A."/>
            <person name="Jiang F."/>
            <person name="Liu H."/>
            <person name="Zhao H."/>
            <person name="Xu D."/>
            <person name="Zhang Y."/>
        </authorList>
    </citation>
    <scope>NUCLEOTIDE SEQUENCE [LARGE SCALE GENOMIC DNA]</scope>
    <source>
        <strain evidence="2">cv. Punajuju</strain>
        <tissue evidence="1">Leaves</tissue>
    </source>
</reference>
<sequence length="84" mass="9241">MDGILTFFLALSDSQSINTSFDRLIECTSSDSDQNQLIERALRLGSLLLEAGNRSAHKCSSCITFSSGRSRLTSPSRCRSHVED</sequence>
<evidence type="ECO:0000313" key="1">
    <source>
        <dbReference type="EMBL" id="KAI3766045.1"/>
    </source>
</evidence>
<reference evidence="2" key="1">
    <citation type="journal article" date="2022" name="Mol. Ecol. Resour.">
        <title>The genomes of chicory, endive, great burdock and yacon provide insights into Asteraceae palaeo-polyploidization history and plant inulin production.</title>
        <authorList>
            <person name="Fan W."/>
            <person name="Wang S."/>
            <person name="Wang H."/>
            <person name="Wang A."/>
            <person name="Jiang F."/>
            <person name="Liu H."/>
            <person name="Zhao H."/>
            <person name="Xu D."/>
            <person name="Zhang Y."/>
        </authorList>
    </citation>
    <scope>NUCLEOTIDE SEQUENCE [LARGE SCALE GENOMIC DNA]</scope>
    <source>
        <strain evidence="2">cv. Punajuju</strain>
    </source>
</reference>
<organism evidence="1 2">
    <name type="scientific">Cichorium intybus</name>
    <name type="common">Chicory</name>
    <dbReference type="NCBI Taxonomy" id="13427"/>
    <lineage>
        <taxon>Eukaryota</taxon>
        <taxon>Viridiplantae</taxon>
        <taxon>Streptophyta</taxon>
        <taxon>Embryophyta</taxon>
        <taxon>Tracheophyta</taxon>
        <taxon>Spermatophyta</taxon>
        <taxon>Magnoliopsida</taxon>
        <taxon>eudicotyledons</taxon>
        <taxon>Gunneridae</taxon>
        <taxon>Pentapetalae</taxon>
        <taxon>asterids</taxon>
        <taxon>campanulids</taxon>
        <taxon>Asterales</taxon>
        <taxon>Asteraceae</taxon>
        <taxon>Cichorioideae</taxon>
        <taxon>Cichorieae</taxon>
        <taxon>Cichoriinae</taxon>
        <taxon>Cichorium</taxon>
    </lineage>
</organism>
<proteinExistence type="predicted"/>